<dbReference type="EMBL" id="JAUFPX010000006">
    <property type="protein sequence ID" value="MDN3590705.1"/>
    <property type="molecule type" value="Genomic_DNA"/>
</dbReference>
<reference evidence="3" key="1">
    <citation type="journal article" date="2019" name="Int. J. Syst. Evol. Microbiol.">
        <title>The Global Catalogue of Microorganisms (GCM) 10K type strain sequencing project: providing services to taxonomists for standard genome sequencing and annotation.</title>
        <authorList>
            <consortium name="The Broad Institute Genomics Platform"/>
            <consortium name="The Broad Institute Genome Sequencing Center for Infectious Disease"/>
            <person name="Wu L."/>
            <person name="Ma J."/>
        </authorList>
    </citation>
    <scope>NUCLEOTIDE SEQUENCE [LARGE SCALE GENOMIC DNA]</scope>
    <source>
        <strain evidence="3">CECT 7069</strain>
    </source>
</reference>
<accession>A0ABT8BGP3</accession>
<dbReference type="Proteomes" id="UP001224644">
    <property type="component" value="Unassembled WGS sequence"/>
</dbReference>
<comment type="caution">
    <text evidence="2">The sequence shown here is derived from an EMBL/GenBank/DDBJ whole genome shotgun (WGS) entry which is preliminary data.</text>
</comment>
<organism evidence="2 3">
    <name type="scientific">Methylobacterium adhaesivum</name>
    <dbReference type="NCBI Taxonomy" id="333297"/>
    <lineage>
        <taxon>Bacteria</taxon>
        <taxon>Pseudomonadati</taxon>
        <taxon>Pseudomonadota</taxon>
        <taxon>Alphaproteobacteria</taxon>
        <taxon>Hyphomicrobiales</taxon>
        <taxon>Methylobacteriaceae</taxon>
        <taxon>Methylobacterium</taxon>
    </lineage>
</organism>
<keyword evidence="3" id="KW-1185">Reference proteome</keyword>
<proteinExistence type="predicted"/>
<dbReference type="RefSeq" id="WP_238222824.1">
    <property type="nucleotide sequence ID" value="NZ_BPQD01000003.1"/>
</dbReference>
<evidence type="ECO:0000313" key="2">
    <source>
        <dbReference type="EMBL" id="MDN3590705.1"/>
    </source>
</evidence>
<name>A0ABT8BGP3_9HYPH</name>
<feature type="region of interest" description="Disordered" evidence="1">
    <location>
        <begin position="122"/>
        <end position="148"/>
    </location>
</feature>
<sequence>MASPIELAAFTSRRAIDPTDDSLMADSLIKRRMANAGRDGPVPAAVNANLTIVGISAQAGTSIRRTVTRPSRLRREPNASRTVAVQEICQSDARLARMWFRAVGPPLPHLGLRRTAPHRLPTMKNLRSASHPAERRRNLDENLALSVQ</sequence>
<protein>
    <submittedName>
        <fullName evidence="2">Uncharacterized protein</fullName>
    </submittedName>
</protein>
<evidence type="ECO:0000313" key="3">
    <source>
        <dbReference type="Proteomes" id="UP001224644"/>
    </source>
</evidence>
<evidence type="ECO:0000256" key="1">
    <source>
        <dbReference type="SAM" id="MobiDB-lite"/>
    </source>
</evidence>
<gene>
    <name evidence="2" type="ORF">QWZ12_08770</name>
</gene>